<keyword evidence="1" id="KW-0472">Membrane</keyword>
<feature type="transmembrane region" description="Helical" evidence="1">
    <location>
        <begin position="12"/>
        <end position="35"/>
    </location>
</feature>
<evidence type="ECO:0000256" key="1">
    <source>
        <dbReference type="SAM" id="Phobius"/>
    </source>
</evidence>
<feature type="transmembrane region" description="Helical" evidence="1">
    <location>
        <begin position="173"/>
        <end position="194"/>
    </location>
</feature>
<evidence type="ECO:0000313" key="2">
    <source>
        <dbReference type="EMBL" id="CAB4749155.1"/>
    </source>
</evidence>
<protein>
    <submittedName>
        <fullName evidence="2">Unannotated protein</fullName>
    </submittedName>
</protein>
<dbReference type="GO" id="GO:0016020">
    <property type="term" value="C:membrane"/>
    <property type="evidence" value="ECO:0007669"/>
    <property type="project" value="TreeGrafter"/>
</dbReference>
<sequence>MHDTSAPVRSRGASLAIVTVLYVVAVAAALAWLELGPDTEWLLLDTLLADLVATLVVFAGSRIVRNSSCYDAYWSVIPPLLAVCWWLERDAGADGVRYALLSVVLWLWAVRLTANWVYSWPGLHHEDWRYPLLRDKNPAMAVPVDLMAIHVFPTLQVFAAMVPVYYVTRSDRAWGVLDVVALVVGVGAVLLQLVSDTQQHRFARTKQPGESLITGLWAWSRHPNYLGEILMWTSLALFGLSAAPEVWWWQVLGVVAMVAMFLGASIPMMEQRSLERRPGYQDVIDTVPMLLPRPPRRG</sequence>
<keyword evidence="1" id="KW-1133">Transmembrane helix</keyword>
<dbReference type="PANTHER" id="PTHR32251:SF23">
    <property type="entry name" value="3-OXO-5-ALPHA-STEROID 4-DEHYDROGENASE (DUF1295)"/>
    <property type="match status" value="1"/>
</dbReference>
<dbReference type="InterPro" id="IPR010721">
    <property type="entry name" value="UstE-like"/>
</dbReference>
<dbReference type="PANTHER" id="PTHR32251">
    <property type="entry name" value="3-OXO-5-ALPHA-STEROID 4-DEHYDROGENASE"/>
    <property type="match status" value="1"/>
</dbReference>
<name>A0A6J6TQI1_9ZZZZ</name>
<feature type="transmembrane region" description="Helical" evidence="1">
    <location>
        <begin position="139"/>
        <end position="167"/>
    </location>
</feature>
<dbReference type="Gene3D" id="1.20.120.1630">
    <property type="match status" value="1"/>
</dbReference>
<dbReference type="AlphaFoldDB" id="A0A6J6TQI1"/>
<dbReference type="Pfam" id="PF06966">
    <property type="entry name" value="DUF1295"/>
    <property type="match status" value="1"/>
</dbReference>
<proteinExistence type="predicted"/>
<feature type="transmembrane region" description="Helical" evidence="1">
    <location>
        <begin position="248"/>
        <end position="268"/>
    </location>
</feature>
<feature type="transmembrane region" description="Helical" evidence="1">
    <location>
        <begin position="41"/>
        <end position="60"/>
    </location>
</feature>
<gene>
    <name evidence="2" type="ORF">UFOPK2761_01862</name>
</gene>
<dbReference type="EMBL" id="CAEZYQ010000013">
    <property type="protein sequence ID" value="CAB4749155.1"/>
    <property type="molecule type" value="Genomic_DNA"/>
</dbReference>
<accession>A0A6J6TQI1</accession>
<organism evidence="2">
    <name type="scientific">freshwater metagenome</name>
    <dbReference type="NCBI Taxonomy" id="449393"/>
    <lineage>
        <taxon>unclassified sequences</taxon>
        <taxon>metagenomes</taxon>
        <taxon>ecological metagenomes</taxon>
    </lineage>
</organism>
<keyword evidence="1" id="KW-0812">Transmembrane</keyword>
<reference evidence="2" key="1">
    <citation type="submission" date="2020-05" db="EMBL/GenBank/DDBJ databases">
        <authorList>
            <person name="Chiriac C."/>
            <person name="Salcher M."/>
            <person name="Ghai R."/>
            <person name="Kavagutti S V."/>
        </authorList>
    </citation>
    <scope>NUCLEOTIDE SEQUENCE</scope>
</reference>
<feature type="transmembrane region" description="Helical" evidence="1">
    <location>
        <begin position="100"/>
        <end position="118"/>
    </location>
</feature>
<dbReference type="PROSITE" id="PS50244">
    <property type="entry name" value="S5A_REDUCTASE"/>
    <property type="match status" value="1"/>
</dbReference>